<name>A0A919CGD5_9ACTN</name>
<reference evidence="1" key="1">
    <citation type="journal article" date="2014" name="Int. J. Syst. Evol. Microbiol.">
        <title>Complete genome sequence of Corynebacterium casei LMG S-19264T (=DSM 44701T), isolated from a smear-ripened cheese.</title>
        <authorList>
            <consortium name="US DOE Joint Genome Institute (JGI-PGF)"/>
            <person name="Walter F."/>
            <person name="Albersmeier A."/>
            <person name="Kalinowski J."/>
            <person name="Ruckert C."/>
        </authorList>
    </citation>
    <scope>NUCLEOTIDE SEQUENCE</scope>
    <source>
        <strain evidence="1">JCM 4637</strain>
    </source>
</reference>
<proteinExistence type="predicted"/>
<reference evidence="1" key="2">
    <citation type="submission" date="2020-09" db="EMBL/GenBank/DDBJ databases">
        <authorList>
            <person name="Sun Q."/>
            <person name="Ohkuma M."/>
        </authorList>
    </citation>
    <scope>NUCLEOTIDE SEQUENCE</scope>
    <source>
        <strain evidence="1">JCM 4637</strain>
    </source>
</reference>
<evidence type="ECO:0000313" key="1">
    <source>
        <dbReference type="EMBL" id="GHD19581.1"/>
    </source>
</evidence>
<evidence type="ECO:0000313" key="2">
    <source>
        <dbReference type="Proteomes" id="UP000638353"/>
    </source>
</evidence>
<dbReference type="InterPro" id="IPR027417">
    <property type="entry name" value="P-loop_NTPase"/>
</dbReference>
<gene>
    <name evidence="1" type="ORF">GCM10010334_83390</name>
</gene>
<dbReference type="Gene3D" id="3.40.50.300">
    <property type="entry name" value="P-loop containing nucleotide triphosphate hydrolases"/>
    <property type="match status" value="2"/>
</dbReference>
<dbReference type="EMBL" id="BMVC01000035">
    <property type="protein sequence ID" value="GHD19581.1"/>
    <property type="molecule type" value="Genomic_DNA"/>
</dbReference>
<dbReference type="SUPFAM" id="SSF52540">
    <property type="entry name" value="P-loop containing nucleoside triphosphate hydrolases"/>
    <property type="match status" value="1"/>
</dbReference>
<dbReference type="RefSeq" id="WP_189828595.1">
    <property type="nucleotide sequence ID" value="NZ_BMVC01000035.1"/>
</dbReference>
<dbReference type="AlphaFoldDB" id="A0A919CGD5"/>
<dbReference type="Proteomes" id="UP000638353">
    <property type="component" value="Unassembled WGS sequence"/>
</dbReference>
<organism evidence="1 2">
    <name type="scientific">Streptomyces finlayi</name>
    <dbReference type="NCBI Taxonomy" id="67296"/>
    <lineage>
        <taxon>Bacteria</taxon>
        <taxon>Bacillati</taxon>
        <taxon>Actinomycetota</taxon>
        <taxon>Actinomycetes</taxon>
        <taxon>Kitasatosporales</taxon>
        <taxon>Streptomycetaceae</taxon>
        <taxon>Streptomyces</taxon>
    </lineage>
</organism>
<evidence type="ECO:0008006" key="3">
    <source>
        <dbReference type="Google" id="ProtNLM"/>
    </source>
</evidence>
<accession>A0A919CGD5</accession>
<sequence>MTYRHIALMGRAGSGKDTVARRLVERFQFTPVAVADPLRETALRLDPIIGAESTPLGALPIRLSDLIRRYGWDRAKREYPEVRRTLQRFGEAIRTDDPDYWLRMTLDKIGTADRWGLPVVITDVRHPNEADSLRCAGALMVRIDRPGTEHQPTSPDARQHISETALADYPADAVLSNAGTLAELHQLTDRLAVRR</sequence>
<dbReference type="Pfam" id="PF21448">
    <property type="entry name" value="DNMK"/>
    <property type="match status" value="1"/>
</dbReference>
<protein>
    <recommendedName>
        <fullName evidence="3">Adenylate kinase</fullName>
    </recommendedName>
</protein>
<dbReference type="InterPro" id="IPR048444">
    <property type="entry name" value="DNMK"/>
</dbReference>
<comment type="caution">
    <text evidence="1">The sequence shown here is derived from an EMBL/GenBank/DDBJ whole genome shotgun (WGS) entry which is preliminary data.</text>
</comment>